<name>A0ABV8GY53_9BACI</name>
<comment type="caution">
    <text evidence="4">The sequence shown here is derived from an EMBL/GenBank/DDBJ whole genome shotgun (WGS) entry which is preliminary data.</text>
</comment>
<feature type="transmembrane region" description="Helical" evidence="2">
    <location>
        <begin position="9"/>
        <end position="30"/>
    </location>
</feature>
<dbReference type="InterPro" id="IPR004147">
    <property type="entry name" value="ABC1_dom"/>
</dbReference>
<evidence type="ECO:0000256" key="1">
    <source>
        <dbReference type="ARBA" id="ARBA00009670"/>
    </source>
</evidence>
<dbReference type="InterPro" id="IPR000719">
    <property type="entry name" value="Prot_kinase_dom"/>
</dbReference>
<organism evidence="4 5">
    <name type="scientific">Oceanobacillus longus</name>
    <dbReference type="NCBI Taxonomy" id="930120"/>
    <lineage>
        <taxon>Bacteria</taxon>
        <taxon>Bacillati</taxon>
        <taxon>Bacillota</taxon>
        <taxon>Bacilli</taxon>
        <taxon>Bacillales</taxon>
        <taxon>Bacillaceae</taxon>
        <taxon>Oceanobacillus</taxon>
    </lineage>
</organism>
<dbReference type="EMBL" id="JBHSAO010000003">
    <property type="protein sequence ID" value="MFC4023499.1"/>
    <property type="molecule type" value="Genomic_DNA"/>
</dbReference>
<dbReference type="Pfam" id="PF03109">
    <property type="entry name" value="ABC1"/>
    <property type="match status" value="1"/>
</dbReference>
<dbReference type="InterPro" id="IPR011009">
    <property type="entry name" value="Kinase-like_dom_sf"/>
</dbReference>
<keyword evidence="4" id="KW-0418">Kinase</keyword>
<dbReference type="PANTHER" id="PTHR10566:SF113">
    <property type="entry name" value="PROTEIN ACTIVITY OF BC1 COMPLEX KINASE 7, CHLOROPLASTIC"/>
    <property type="match status" value="1"/>
</dbReference>
<reference evidence="5" key="1">
    <citation type="journal article" date="2019" name="Int. J. Syst. Evol. Microbiol.">
        <title>The Global Catalogue of Microorganisms (GCM) 10K type strain sequencing project: providing services to taxonomists for standard genome sequencing and annotation.</title>
        <authorList>
            <consortium name="The Broad Institute Genomics Platform"/>
            <consortium name="The Broad Institute Genome Sequencing Center for Infectious Disease"/>
            <person name="Wu L."/>
            <person name="Ma J."/>
        </authorList>
    </citation>
    <scope>NUCLEOTIDE SEQUENCE [LARGE SCALE GENOMIC DNA]</scope>
    <source>
        <strain evidence="5">IBRC-M 10703</strain>
    </source>
</reference>
<keyword evidence="2" id="KW-0472">Membrane</keyword>
<dbReference type="Gene3D" id="1.10.510.10">
    <property type="entry name" value="Transferase(Phosphotransferase) domain 1"/>
    <property type="match status" value="1"/>
</dbReference>
<feature type="domain" description="Protein kinase" evidence="3">
    <location>
        <begin position="123"/>
        <end position="489"/>
    </location>
</feature>
<keyword evidence="5" id="KW-1185">Reference proteome</keyword>
<dbReference type="CDD" id="cd05121">
    <property type="entry name" value="ABC1_ADCK3-like"/>
    <property type="match status" value="1"/>
</dbReference>
<feature type="transmembrane region" description="Helical" evidence="2">
    <location>
        <begin position="518"/>
        <end position="538"/>
    </location>
</feature>
<comment type="similarity">
    <text evidence="1">Belongs to the protein kinase superfamily. ADCK protein kinase family.</text>
</comment>
<sequence>MGKLFKYNIIYRSTIIVWMAIKFIVKIYYFHFKNKFWDKKTVHRWNDMLYRMAVEYREKAEKLGGILIKLGQFLSTRTDFMPDVFIKELSELVDHVPPMPYETALSSIKQEWGTDIFDDHLSELENQAIASASIGDVYRGALTDGTEVAIKVRRHRIEEVFHKDFIALRIVFWILRVFTSFGKKADLNSLYKELVMVMNRELDYEQELEFGEYFRERYKDQPDIYIPHYFKALCTEKVLVMEWVNGAKITDTFFMQQQNIDIEKTTKILFDHYIDQFLHPGKFHADPHAGNIIVRRDGTIAIIDFGMIGEIKKEDTEQFKLLVQGFIIDNYDIVLSALDKMNFILPNADKKKLKKVIKETVDMYSDGSLKNIDSKVMNQLSEDISLIVKDQPIQLPADYAYLLRAVSIVIGILFSIYPEMDLKKWAIPKIKNWFGRKSIVESVTKQYAKNLTEPVRSYPKALLNFLESGEKDREWDKEKHHVQMKHQFYLLIEVLSFMMVVTGVAIAIWGFSIQLNRMATIGLVLAGISLFLLNLIFVNHYRMIRSRK</sequence>
<feature type="transmembrane region" description="Helical" evidence="2">
    <location>
        <begin position="488"/>
        <end position="512"/>
    </location>
</feature>
<dbReference type="PANTHER" id="PTHR10566">
    <property type="entry name" value="CHAPERONE-ACTIVITY OF BC1 COMPLEX CABC1 -RELATED"/>
    <property type="match status" value="1"/>
</dbReference>
<dbReference type="PROSITE" id="PS50011">
    <property type="entry name" value="PROTEIN_KINASE_DOM"/>
    <property type="match status" value="1"/>
</dbReference>
<keyword evidence="2" id="KW-0812">Transmembrane</keyword>
<evidence type="ECO:0000313" key="4">
    <source>
        <dbReference type="EMBL" id="MFC4023499.1"/>
    </source>
</evidence>
<dbReference type="RefSeq" id="WP_379496002.1">
    <property type="nucleotide sequence ID" value="NZ_JBHSAO010000003.1"/>
</dbReference>
<evidence type="ECO:0000259" key="3">
    <source>
        <dbReference type="PROSITE" id="PS50011"/>
    </source>
</evidence>
<evidence type="ECO:0000256" key="2">
    <source>
        <dbReference type="SAM" id="Phobius"/>
    </source>
</evidence>
<keyword evidence="4" id="KW-0808">Transferase</keyword>
<dbReference type="InterPro" id="IPR050154">
    <property type="entry name" value="UbiB_kinase"/>
</dbReference>
<protein>
    <submittedName>
        <fullName evidence="4">ABC1 kinase family protein</fullName>
    </submittedName>
</protein>
<accession>A0ABV8GY53</accession>
<dbReference type="GO" id="GO:0016301">
    <property type="term" value="F:kinase activity"/>
    <property type="evidence" value="ECO:0007669"/>
    <property type="project" value="UniProtKB-KW"/>
</dbReference>
<dbReference type="SUPFAM" id="SSF56112">
    <property type="entry name" value="Protein kinase-like (PK-like)"/>
    <property type="match status" value="1"/>
</dbReference>
<dbReference type="Proteomes" id="UP001595772">
    <property type="component" value="Unassembled WGS sequence"/>
</dbReference>
<keyword evidence="2" id="KW-1133">Transmembrane helix</keyword>
<proteinExistence type="inferred from homology"/>
<gene>
    <name evidence="4" type="ORF">ACFOUV_06620</name>
</gene>
<evidence type="ECO:0000313" key="5">
    <source>
        <dbReference type="Proteomes" id="UP001595772"/>
    </source>
</evidence>